<dbReference type="EMBL" id="CGIG01000001">
    <property type="protein sequence ID" value="CPR18378.1"/>
    <property type="molecule type" value="Genomic_DNA"/>
</dbReference>
<proteinExistence type="predicted"/>
<dbReference type="EMBL" id="MJLX01000015">
    <property type="protein sequence ID" value="RLM26621.1"/>
    <property type="molecule type" value="Genomic_DNA"/>
</dbReference>
<evidence type="ECO:0000256" key="6">
    <source>
        <dbReference type="ARBA" id="ARBA00022777"/>
    </source>
</evidence>
<keyword evidence="10" id="KW-1185">Reference proteome</keyword>
<evidence type="ECO:0000256" key="4">
    <source>
        <dbReference type="ARBA" id="ARBA00022679"/>
    </source>
</evidence>
<evidence type="ECO:0000256" key="5">
    <source>
        <dbReference type="ARBA" id="ARBA00022683"/>
    </source>
</evidence>
<keyword evidence="6" id="KW-0418">Kinase</keyword>
<dbReference type="Proteomes" id="UP000285972">
    <property type="component" value="Unassembled WGS sequence"/>
</dbReference>
<dbReference type="InterPro" id="IPR016152">
    <property type="entry name" value="PTrfase/Anion_transptr"/>
</dbReference>
<gene>
    <name evidence="9" type="primary">cmtB</name>
    <name evidence="9" type="ORF">BIY26_07690</name>
    <name evidence="8" type="ORF">BN1221_03176c</name>
</gene>
<dbReference type="GO" id="GO:0016301">
    <property type="term" value="F:kinase activity"/>
    <property type="evidence" value="ECO:0007669"/>
    <property type="project" value="UniProtKB-KW"/>
</dbReference>
<evidence type="ECO:0000256" key="1">
    <source>
        <dbReference type="ARBA" id="ARBA00004496"/>
    </source>
</evidence>
<dbReference type="Gene3D" id="3.40.930.10">
    <property type="entry name" value="Mannitol-specific EII, Chain A"/>
    <property type="match status" value="1"/>
</dbReference>
<sequence length="147" mass="16004">MLKNLLTPDVIQLIDSVDDWRSAVAVSCQPLIDNHAIEPRYLQAIYRSHQAIGPYYVIGPGIAMPHARPEEGVNRLALSLTVIRNGVNFSAGENDPVKLLVVLAASDSNSHIDTISQLAALFDNSDDIAAIMQASTPQDVIAIIERY</sequence>
<accession>A0A0G4JXR8</accession>
<name>A0A0G4JXR8_9GAMM</name>
<dbReference type="SUPFAM" id="SSF55804">
    <property type="entry name" value="Phoshotransferase/anion transport protein"/>
    <property type="match status" value="1"/>
</dbReference>
<dbReference type="CDD" id="cd00211">
    <property type="entry name" value="PTS_IIA_fru"/>
    <property type="match status" value="1"/>
</dbReference>
<evidence type="ECO:0000313" key="9">
    <source>
        <dbReference type="EMBL" id="RLM26621.1"/>
    </source>
</evidence>
<evidence type="ECO:0000256" key="3">
    <source>
        <dbReference type="ARBA" id="ARBA00022490"/>
    </source>
</evidence>
<dbReference type="GO" id="GO:0005737">
    <property type="term" value="C:cytoplasm"/>
    <property type="evidence" value="ECO:0007669"/>
    <property type="project" value="UniProtKB-SubCell"/>
</dbReference>
<dbReference type="KEGG" id="bgj:AWC36_03145"/>
<keyword evidence="4" id="KW-0808">Transferase</keyword>
<dbReference type="STRING" id="1109412.BN1221_03176c"/>
<dbReference type="Pfam" id="PF00359">
    <property type="entry name" value="PTS_EIIA_2"/>
    <property type="match status" value="1"/>
</dbReference>
<evidence type="ECO:0000313" key="8">
    <source>
        <dbReference type="EMBL" id="CPR18378.1"/>
    </source>
</evidence>
<evidence type="ECO:0000259" key="7">
    <source>
        <dbReference type="PROSITE" id="PS51094"/>
    </source>
</evidence>
<dbReference type="Proteomes" id="UP000044377">
    <property type="component" value="Unassembled WGS sequence"/>
</dbReference>
<protein>
    <submittedName>
        <fullName evidence="9">PTS mannitol transporter subunit IIA</fullName>
    </submittedName>
    <submittedName>
        <fullName evidence="8">PTS system, IIA component</fullName>
    </submittedName>
</protein>
<keyword evidence="3" id="KW-0963">Cytoplasm</keyword>
<dbReference type="InterPro" id="IPR002178">
    <property type="entry name" value="PTS_EIIA_type-2_dom"/>
</dbReference>
<evidence type="ECO:0000313" key="11">
    <source>
        <dbReference type="Proteomes" id="UP000285972"/>
    </source>
</evidence>
<dbReference type="PANTHER" id="PTHR36203">
    <property type="entry name" value="ASCORBATE-SPECIFIC PTS SYSTEM EIIA COMPONENT"/>
    <property type="match status" value="1"/>
</dbReference>
<feature type="domain" description="PTS EIIA type-2" evidence="7">
    <location>
        <begin position="4"/>
        <end position="147"/>
    </location>
</feature>
<evidence type="ECO:0000256" key="2">
    <source>
        <dbReference type="ARBA" id="ARBA00022448"/>
    </source>
</evidence>
<dbReference type="PANTHER" id="PTHR36203:SF4">
    <property type="entry name" value="MANNITOL-SPECIFIC CRYPTIC PHOSPHOTRANSFERASE ENZYME IIA COMPONENT"/>
    <property type="match status" value="1"/>
</dbReference>
<keyword evidence="2" id="KW-0813">Transport</keyword>
<dbReference type="OrthoDB" id="1634238at2"/>
<reference evidence="8" key="2">
    <citation type="submission" date="2015-01" db="EMBL/GenBank/DDBJ databases">
        <authorList>
            <person name="Xiang T."/>
            <person name="Song Y."/>
            <person name="Huang L."/>
            <person name="Wang B."/>
            <person name="Wu P."/>
        </authorList>
    </citation>
    <scope>NUCLEOTIDE SEQUENCE [LARGE SCALE GENOMIC DNA]</scope>
    <source>
        <strain evidence="8">OBR1</strain>
    </source>
</reference>
<dbReference type="GeneID" id="70905775"/>
<dbReference type="AlphaFoldDB" id="A0A0G4JXR8"/>
<dbReference type="InterPro" id="IPR051351">
    <property type="entry name" value="Ascorbate-PTS_EIIA_comp"/>
</dbReference>
<reference evidence="9 11" key="3">
    <citation type="submission" date="2016-09" db="EMBL/GenBank/DDBJ databases">
        <authorList>
            <person name="Doonan J."/>
            <person name="Pachebat J.A."/>
            <person name="Golyshin P.N."/>
            <person name="Denman S."/>
            <person name="Mcdonald J.E."/>
        </authorList>
    </citation>
    <scope>NUCLEOTIDE SEQUENCE [LARGE SCALE GENOMIC DNA]</scope>
    <source>
        <strain evidence="9 11">FRB141</strain>
    </source>
</reference>
<dbReference type="GO" id="GO:0009401">
    <property type="term" value="P:phosphoenolpyruvate-dependent sugar phosphotransferase system"/>
    <property type="evidence" value="ECO:0007669"/>
    <property type="project" value="UniProtKB-KW"/>
</dbReference>
<organism evidence="8 10">
    <name type="scientific">Brenneria goodwinii</name>
    <dbReference type="NCBI Taxonomy" id="1109412"/>
    <lineage>
        <taxon>Bacteria</taxon>
        <taxon>Pseudomonadati</taxon>
        <taxon>Pseudomonadota</taxon>
        <taxon>Gammaproteobacteria</taxon>
        <taxon>Enterobacterales</taxon>
        <taxon>Pectobacteriaceae</taxon>
        <taxon>Brenneria</taxon>
    </lineage>
</organism>
<dbReference type="RefSeq" id="WP_048638094.1">
    <property type="nucleotide sequence ID" value="NZ_CGIG01000001.1"/>
</dbReference>
<reference evidence="10" key="1">
    <citation type="submission" date="2015-01" db="EMBL/GenBank/DDBJ databases">
        <authorList>
            <person name="Paterson Steve"/>
        </authorList>
    </citation>
    <scope>NUCLEOTIDE SEQUENCE [LARGE SCALE GENOMIC DNA]</scope>
    <source>
        <strain evidence="10">OBR1</strain>
    </source>
</reference>
<comment type="subcellular location">
    <subcellularLocation>
        <location evidence="1">Cytoplasm</location>
    </subcellularLocation>
</comment>
<dbReference type="PROSITE" id="PS51094">
    <property type="entry name" value="PTS_EIIA_TYPE_2"/>
    <property type="match status" value="1"/>
</dbReference>
<keyword evidence="5" id="KW-0598">Phosphotransferase system</keyword>
<evidence type="ECO:0000313" key="10">
    <source>
        <dbReference type="Proteomes" id="UP000044377"/>
    </source>
</evidence>